<accession>A0A6A6I3A8</accession>
<protein>
    <submittedName>
        <fullName evidence="2">Uncharacterized protein</fullName>
    </submittedName>
</protein>
<name>A0A6A6I3A8_9PLEO</name>
<keyword evidence="3" id="KW-1185">Reference proteome</keyword>
<gene>
    <name evidence="2" type="ORF">BU26DRAFT_508782</name>
</gene>
<evidence type="ECO:0000313" key="3">
    <source>
        <dbReference type="Proteomes" id="UP000800094"/>
    </source>
</evidence>
<feature type="compositionally biased region" description="Basic and acidic residues" evidence="1">
    <location>
        <begin position="17"/>
        <end position="26"/>
    </location>
</feature>
<dbReference type="Proteomes" id="UP000800094">
    <property type="component" value="Unassembled WGS sequence"/>
</dbReference>
<sequence length="285" mass="31792">MDRLDRISGKPMSSHTRSNEMRDETPQPRPYGATASVPPTDRCVLFEMPGELRNRIYQYALTSSAPIVYLADKEPFHPSASSTEATTHSSNSCSAKEKRGTLKFNAGAEFIFHETVGSTGVANFVHFYKRCSPANQECMRAVSIIELEMNVDHADRDIPMPAMSIANNYSPLPYERFPDAGPKEVRRFNRREPMLIGRAGEASLLLYNICRLTPTLHVVLRYTDRDGTASWDWIQETGTETRPIFFCDGALGYICAGSANASEDATGDMSGESKDERFDGILGWR</sequence>
<dbReference type="AlphaFoldDB" id="A0A6A6I3A8"/>
<feature type="region of interest" description="Disordered" evidence="1">
    <location>
        <begin position="1"/>
        <end position="36"/>
    </location>
</feature>
<dbReference type="EMBL" id="ML987202">
    <property type="protein sequence ID" value="KAF2244801.1"/>
    <property type="molecule type" value="Genomic_DNA"/>
</dbReference>
<dbReference type="GeneID" id="54580440"/>
<evidence type="ECO:0000256" key="1">
    <source>
        <dbReference type="SAM" id="MobiDB-lite"/>
    </source>
</evidence>
<reference evidence="2" key="1">
    <citation type="journal article" date="2020" name="Stud. Mycol.">
        <title>101 Dothideomycetes genomes: a test case for predicting lifestyles and emergence of pathogens.</title>
        <authorList>
            <person name="Haridas S."/>
            <person name="Albert R."/>
            <person name="Binder M."/>
            <person name="Bloem J."/>
            <person name="Labutti K."/>
            <person name="Salamov A."/>
            <person name="Andreopoulos B."/>
            <person name="Baker S."/>
            <person name="Barry K."/>
            <person name="Bills G."/>
            <person name="Bluhm B."/>
            <person name="Cannon C."/>
            <person name="Castanera R."/>
            <person name="Culley D."/>
            <person name="Daum C."/>
            <person name="Ezra D."/>
            <person name="Gonzalez J."/>
            <person name="Henrissat B."/>
            <person name="Kuo A."/>
            <person name="Liang C."/>
            <person name="Lipzen A."/>
            <person name="Lutzoni F."/>
            <person name="Magnuson J."/>
            <person name="Mondo S."/>
            <person name="Nolan M."/>
            <person name="Ohm R."/>
            <person name="Pangilinan J."/>
            <person name="Park H.-J."/>
            <person name="Ramirez L."/>
            <person name="Alfaro M."/>
            <person name="Sun H."/>
            <person name="Tritt A."/>
            <person name="Yoshinaga Y."/>
            <person name="Zwiers L.-H."/>
            <person name="Turgeon B."/>
            <person name="Goodwin S."/>
            <person name="Spatafora J."/>
            <person name="Crous P."/>
            <person name="Grigoriev I."/>
        </authorList>
    </citation>
    <scope>NUCLEOTIDE SEQUENCE</scope>
    <source>
        <strain evidence="2">CBS 122368</strain>
    </source>
</reference>
<proteinExistence type="predicted"/>
<organism evidence="2 3">
    <name type="scientific">Trematosphaeria pertusa</name>
    <dbReference type="NCBI Taxonomy" id="390896"/>
    <lineage>
        <taxon>Eukaryota</taxon>
        <taxon>Fungi</taxon>
        <taxon>Dikarya</taxon>
        <taxon>Ascomycota</taxon>
        <taxon>Pezizomycotina</taxon>
        <taxon>Dothideomycetes</taxon>
        <taxon>Pleosporomycetidae</taxon>
        <taxon>Pleosporales</taxon>
        <taxon>Massarineae</taxon>
        <taxon>Trematosphaeriaceae</taxon>
        <taxon>Trematosphaeria</taxon>
    </lineage>
</organism>
<dbReference type="RefSeq" id="XP_033679805.1">
    <property type="nucleotide sequence ID" value="XM_033827110.1"/>
</dbReference>
<evidence type="ECO:0000313" key="2">
    <source>
        <dbReference type="EMBL" id="KAF2244801.1"/>
    </source>
</evidence>
<dbReference type="OrthoDB" id="3800235at2759"/>